<feature type="region of interest" description="Disordered" evidence="1">
    <location>
        <begin position="134"/>
        <end position="279"/>
    </location>
</feature>
<feature type="compositionally biased region" description="Low complexity" evidence="1">
    <location>
        <begin position="425"/>
        <end position="437"/>
    </location>
</feature>
<dbReference type="Proteomes" id="UP000738359">
    <property type="component" value="Unassembled WGS sequence"/>
</dbReference>
<dbReference type="InterPro" id="IPR036181">
    <property type="entry name" value="MIT_dom_sf"/>
</dbReference>
<feature type="compositionally biased region" description="Low complexity" evidence="1">
    <location>
        <begin position="531"/>
        <end position="570"/>
    </location>
</feature>
<feature type="compositionally biased region" description="Low complexity" evidence="1">
    <location>
        <begin position="639"/>
        <end position="666"/>
    </location>
</feature>
<dbReference type="OrthoDB" id="2245455at2759"/>
<dbReference type="InterPro" id="IPR007330">
    <property type="entry name" value="MIT_dom"/>
</dbReference>
<feature type="compositionally biased region" description="Polar residues" evidence="1">
    <location>
        <begin position="35"/>
        <end position="46"/>
    </location>
</feature>
<dbReference type="SUPFAM" id="SSF116846">
    <property type="entry name" value="MIT domain"/>
    <property type="match status" value="1"/>
</dbReference>
<feature type="compositionally biased region" description="Polar residues" evidence="1">
    <location>
        <begin position="438"/>
        <end position="451"/>
    </location>
</feature>
<evidence type="ECO:0000313" key="4">
    <source>
        <dbReference type="Proteomes" id="UP000738359"/>
    </source>
</evidence>
<dbReference type="Gene3D" id="1.20.58.80">
    <property type="entry name" value="Phosphotransferase system, lactose/cellobiose-type IIA subunit"/>
    <property type="match status" value="1"/>
</dbReference>
<dbReference type="Pfam" id="PF04212">
    <property type="entry name" value="MIT"/>
    <property type="match status" value="1"/>
</dbReference>
<feature type="region of interest" description="Disordered" evidence="1">
    <location>
        <begin position="296"/>
        <end position="451"/>
    </location>
</feature>
<proteinExistence type="predicted"/>
<feature type="compositionally biased region" description="Low complexity" evidence="1">
    <location>
        <begin position="174"/>
        <end position="195"/>
    </location>
</feature>
<dbReference type="PANTHER" id="PTHR37327:SF1">
    <property type="entry name" value="MICROTUBULE INTERACTING AND TRANSPORT DOMAIN-CONTAINING PROTEIN"/>
    <property type="match status" value="1"/>
</dbReference>
<feature type="compositionally biased region" description="Polar residues" evidence="1">
    <location>
        <begin position="365"/>
        <end position="378"/>
    </location>
</feature>
<accession>A0A9P6M4F6</accession>
<evidence type="ECO:0000313" key="3">
    <source>
        <dbReference type="EMBL" id="KAF9966026.1"/>
    </source>
</evidence>
<gene>
    <name evidence="3" type="ORF">BGZ70_003507</name>
</gene>
<feature type="region of interest" description="Disordered" evidence="1">
    <location>
        <begin position="900"/>
        <end position="948"/>
    </location>
</feature>
<feature type="compositionally biased region" description="Low complexity" evidence="1">
    <location>
        <begin position="342"/>
        <end position="355"/>
    </location>
</feature>
<feature type="compositionally biased region" description="Low complexity" evidence="1">
    <location>
        <begin position="676"/>
        <end position="693"/>
    </location>
</feature>
<feature type="region of interest" description="Disordered" evidence="1">
    <location>
        <begin position="866"/>
        <end position="886"/>
    </location>
</feature>
<feature type="region of interest" description="Disordered" evidence="1">
    <location>
        <begin position="616"/>
        <end position="704"/>
    </location>
</feature>
<organism evidence="3 4">
    <name type="scientific">Mortierella alpina</name>
    <name type="common">Oleaginous fungus</name>
    <name type="synonym">Mortierella renispora</name>
    <dbReference type="NCBI Taxonomy" id="64518"/>
    <lineage>
        <taxon>Eukaryota</taxon>
        <taxon>Fungi</taxon>
        <taxon>Fungi incertae sedis</taxon>
        <taxon>Mucoromycota</taxon>
        <taxon>Mortierellomycotina</taxon>
        <taxon>Mortierellomycetes</taxon>
        <taxon>Mortierellales</taxon>
        <taxon>Mortierellaceae</taxon>
        <taxon>Mortierella</taxon>
    </lineage>
</organism>
<feature type="compositionally biased region" description="Gly residues" evidence="1">
    <location>
        <begin position="933"/>
        <end position="946"/>
    </location>
</feature>
<sequence>MATLGAADHQDPSSSSTPSSRSALSRRRADSVSSNSHDPSIHSHGSGSLMPPEQRPRSSSSSKALLTKALLEAQSAVQLDNAYDIPAALDAYRRAVNLLSKVMDTSSSADEQERLRTIHDSYLFRIHLLSSPPGAVSTETAPNHDGTPLSPTRSTLAPPQSPPPQQPLPPTPKLPDQLHSSGPSSTASITPASSSHTVGSMQPKGHDSQPLIGAVPPPRRVRKHVPVPLQPTTSAGIPLPSEPRTPRQRADSTSASEHGSAGHTRHHTRSHTGGSTHRMTGDLVSAAEQLQIQAQQRIPGVPKVRSRDHLGVPIHSAPTVPLPPTPTAFGPLPSTPPPMPTPGSGSAPTSGPTTPAHSNPPTPNMAGNQTFMASLNAQPPTSPPPRVSVPPIPSNLTSPPASPANATRKVSPLAASSTSQQQNQGHGHASGSASSASFALQKSPLSPSELSLQDSISSLVHDRFYEEELVIDEWLPDLSSKGFSNTGPSLEHTLEDPYPRDRLSSKLSETLQEQSKTNDGQEGSIATESLQSQIQQPPQQQPQQPVQPLQQQQQQQQQAYQHQRSASQSSTLSAHQAPAANQPSRSPLSGPMYSFQAGASSISSLHALDSGSYKRISDSSRSLKEGSPLARSAGGSGTMNGTTSATGSSSSLPGSPAQQQQQQQAPVRPAMLQHQSSYSKLSNSMLASSSTTSPTMDKAWSPSLNGHGHTSGGFTLFDVISDDPFAGMSFPVPPAYVEAPPTDPYLRCFWLMRRLEQSMTTGGFLTKRMYVPRAIWYQSLVRLPAIDAKVNACQTLTALLTKLATHSQKGQLNLMVDGGGGAEGDAERMTILKELESLEQAANQVQAKLSKKLSFVHRPGKNGAPLTIATNQGFSEDSQGPVTGGNVSVYGGASVHNASFDWLGNEEPPMPQSSSSSTGAAIIQEKSSKKGGVSVGGSGPDAGTGGLKSQWKSFSKSVQKSIGNDKVEDTSTYTEAVIRLFQASYILENMLRHYNALTPFQTHIQIVNRLRRLCDVLNLAICAFVVRDLGELMGKYVKRVGAWVAD</sequence>
<feature type="region of interest" description="Disordered" evidence="1">
    <location>
        <begin position="1"/>
        <end position="63"/>
    </location>
</feature>
<feature type="compositionally biased region" description="Polar residues" evidence="1">
    <location>
        <begin position="414"/>
        <end position="424"/>
    </location>
</feature>
<dbReference type="PANTHER" id="PTHR37327">
    <property type="entry name" value="CHROMOSOME 1, WHOLE GENOME SHOTGUN SEQUENCE"/>
    <property type="match status" value="1"/>
</dbReference>
<dbReference type="EMBL" id="JAAAHY010000197">
    <property type="protein sequence ID" value="KAF9966026.1"/>
    <property type="molecule type" value="Genomic_DNA"/>
</dbReference>
<feature type="compositionally biased region" description="Polar residues" evidence="1">
    <location>
        <begin position="868"/>
        <end position="881"/>
    </location>
</feature>
<feature type="compositionally biased region" description="Pro residues" evidence="1">
    <location>
        <begin position="380"/>
        <end position="393"/>
    </location>
</feature>
<feature type="domain" description="MIT" evidence="2">
    <location>
        <begin position="66"/>
        <end position="129"/>
    </location>
</feature>
<evidence type="ECO:0000259" key="2">
    <source>
        <dbReference type="Pfam" id="PF04212"/>
    </source>
</evidence>
<evidence type="ECO:0000256" key="1">
    <source>
        <dbReference type="SAM" id="MobiDB-lite"/>
    </source>
</evidence>
<comment type="caution">
    <text evidence="3">The sequence shown here is derived from an EMBL/GenBank/DDBJ whole genome shotgun (WGS) entry which is preliminary data.</text>
</comment>
<feature type="compositionally biased region" description="Pro residues" evidence="1">
    <location>
        <begin position="159"/>
        <end position="173"/>
    </location>
</feature>
<keyword evidence="4" id="KW-1185">Reference proteome</keyword>
<feature type="compositionally biased region" description="Low complexity" evidence="1">
    <location>
        <begin position="13"/>
        <end position="23"/>
    </location>
</feature>
<protein>
    <recommendedName>
        <fullName evidence="2">MIT domain-containing protein</fullName>
    </recommendedName>
</protein>
<name>A0A9P6M4F6_MORAP</name>
<feature type="region of interest" description="Disordered" evidence="1">
    <location>
        <begin position="475"/>
        <end position="592"/>
    </location>
</feature>
<dbReference type="AlphaFoldDB" id="A0A9P6M4F6"/>
<feature type="compositionally biased region" description="Polar residues" evidence="1">
    <location>
        <begin position="505"/>
        <end position="530"/>
    </location>
</feature>
<feature type="compositionally biased region" description="Basic and acidic residues" evidence="1">
    <location>
        <begin position="492"/>
        <end position="504"/>
    </location>
</feature>
<reference evidence="3" key="1">
    <citation type="journal article" date="2020" name="Fungal Divers.">
        <title>Resolving the Mortierellaceae phylogeny through synthesis of multi-gene phylogenetics and phylogenomics.</title>
        <authorList>
            <person name="Vandepol N."/>
            <person name="Liber J."/>
            <person name="Desiro A."/>
            <person name="Na H."/>
            <person name="Kennedy M."/>
            <person name="Barry K."/>
            <person name="Grigoriev I.V."/>
            <person name="Miller A.N."/>
            <person name="O'Donnell K."/>
            <person name="Stajich J.E."/>
            <person name="Bonito G."/>
        </authorList>
    </citation>
    <scope>NUCLEOTIDE SEQUENCE</scope>
    <source>
        <strain evidence="3">CK1249</strain>
    </source>
</reference>
<feature type="compositionally biased region" description="Polar residues" evidence="1">
    <location>
        <begin position="571"/>
        <end position="587"/>
    </location>
</feature>